<dbReference type="PANTHER" id="PTHR11908">
    <property type="entry name" value="XANTHINE DEHYDROGENASE"/>
    <property type="match status" value="1"/>
</dbReference>
<evidence type="ECO:0000256" key="1">
    <source>
        <dbReference type="ARBA" id="ARBA00001924"/>
    </source>
</evidence>
<evidence type="ECO:0000256" key="9">
    <source>
        <dbReference type="ARBA" id="ARBA00023014"/>
    </source>
</evidence>
<comment type="cofactor">
    <cofactor evidence="10">
        <name>[2Fe-2S] cluster</name>
        <dbReference type="ChEBI" id="CHEBI:190135"/>
    </cofactor>
</comment>
<evidence type="ECO:0000256" key="8">
    <source>
        <dbReference type="ARBA" id="ARBA00023004"/>
    </source>
</evidence>
<dbReference type="Proteomes" id="UP000594892">
    <property type="component" value="Chromosome 2"/>
</dbReference>
<dbReference type="InterPro" id="IPR000674">
    <property type="entry name" value="Ald_Oxase/Xan_DH_a/b"/>
</dbReference>
<keyword evidence="4" id="KW-0500">Molybdenum</keyword>
<comment type="cofactor">
    <cofactor evidence="11">
        <name>Mo-molybdopterin cytosine dinucleotide</name>
        <dbReference type="ChEBI" id="CHEBI:71308"/>
    </cofactor>
</comment>
<name>A0AAP9Y6J3_BURGL</name>
<dbReference type="InterPro" id="IPR016208">
    <property type="entry name" value="Ald_Oxase/xanthine_DH-like"/>
</dbReference>
<dbReference type="PANTHER" id="PTHR11908:SF132">
    <property type="entry name" value="ALDEHYDE OXIDASE 1-RELATED"/>
    <property type="match status" value="1"/>
</dbReference>
<evidence type="ECO:0000256" key="4">
    <source>
        <dbReference type="ARBA" id="ARBA00022505"/>
    </source>
</evidence>
<comment type="cofactor">
    <cofactor evidence="1">
        <name>Mo-molybdopterin</name>
        <dbReference type="ChEBI" id="CHEBI:71302"/>
    </cofactor>
</comment>
<evidence type="ECO:0000256" key="2">
    <source>
        <dbReference type="ARBA" id="ARBA00001974"/>
    </source>
</evidence>
<dbReference type="GeneID" id="45697117"/>
<evidence type="ECO:0000313" key="15">
    <source>
        <dbReference type="Proteomes" id="UP000594892"/>
    </source>
</evidence>
<keyword evidence="8" id="KW-0408">Iron</keyword>
<dbReference type="Pfam" id="PF02738">
    <property type="entry name" value="MoCoBD_1"/>
    <property type="match status" value="1"/>
</dbReference>
<comment type="cofactor">
    <cofactor evidence="2">
        <name>FAD</name>
        <dbReference type="ChEBI" id="CHEBI:57692"/>
    </cofactor>
</comment>
<evidence type="ECO:0000256" key="7">
    <source>
        <dbReference type="ARBA" id="ARBA00023002"/>
    </source>
</evidence>
<dbReference type="Gene3D" id="3.90.1170.50">
    <property type="entry name" value="Aldehyde oxidase/xanthine dehydrogenase, a/b hammerhead"/>
    <property type="match status" value="1"/>
</dbReference>
<dbReference type="EMBL" id="CP065601">
    <property type="protein sequence ID" value="QPQ94352.1"/>
    <property type="molecule type" value="Genomic_DNA"/>
</dbReference>
<dbReference type="NCBIfam" id="TIGR02965">
    <property type="entry name" value="xanthine_xdhB"/>
    <property type="match status" value="1"/>
</dbReference>
<keyword evidence="6" id="KW-0479">Metal-binding</keyword>
<dbReference type="Pfam" id="PF20256">
    <property type="entry name" value="MoCoBD_2"/>
    <property type="match status" value="1"/>
</dbReference>
<dbReference type="InterPro" id="IPR008274">
    <property type="entry name" value="AldOxase/xan_DH_MoCoBD1"/>
</dbReference>
<feature type="domain" description="Aldehyde oxidase/xanthine dehydrogenase a/b hammerhead" evidence="12">
    <location>
        <begin position="31"/>
        <end position="138"/>
    </location>
</feature>
<reference evidence="14" key="2">
    <citation type="submission" date="2022-06" db="EMBL/GenBank/DDBJ databases">
        <title>Draft genome sequence of Burkholderia glumae strain GR20004 isolated from rice panicle showing bacterial panicle blight.</title>
        <authorList>
            <person name="Choi S.Y."/>
            <person name="Lee Y.H."/>
        </authorList>
    </citation>
    <scope>NUCLEOTIDE SEQUENCE</scope>
    <source>
        <strain evidence="14">GR20004</strain>
    </source>
</reference>
<evidence type="ECO:0000256" key="10">
    <source>
        <dbReference type="ARBA" id="ARBA00034078"/>
    </source>
</evidence>
<dbReference type="EC" id="1.17.1.4" evidence="13"/>
<sequence>MNQQAEPFLNDLDFRQVHVSRPHESAHLHVSGRASYTDDLPVLAGTLHAALGLSTRAHARIVSADLDAVRATPGVVAVFTAEDIPGVNDCGPVIHDDPVLADGVVQFVGQPVFIVVATSHDVARLAARRAKIDYAELPAILTAQAARAAESYVLPPMKLARGDAAGRAAAAPRRDAGELTLGGQEQFYLEGQVAYAVPKDDDGMHVYCSTQHPSEMQHVVAHLLGVASHNVLVECRRMGGGFGGKESQSALFACCAALAAWKLLCPVKLRADRDDDMIITGKRHDFHYRYDVGYDETGAIDGVSVEMTSRCGFSADLSGPVMTRAVCHFDNAYWLPDVSIAGYCGKTNTQSNTAFRGFGGPQGAFAIETIIDNIARDLGLDPLDVRYRNLYGRDERNVTPYGQTIEDNVLHALLGELEATSGYRARRAAVREFNARSPVLKKGIALTPVKFGIAFNVAHLNQAGALVHIYTDGSILVNHGGTEMGQGLNTKVAQVVAHELGVGFGRVRVTATDTSKVANTSATAASTGSDLNGKAAQDAARQLRERLAAFAAERLGEPDAPAVAAAEVRFANDQVWIGARAVPFGEVVAQAYLARVQLWSDGFYATPKLHWNQATLQGRPFFYYAYGAACSEVVIDTLTGEMRVLRADVLHDAGASLNPAIDRGQVEGGFIQGMGWLTSEELWWNDGGRLMTHAPSTYKIPTVNDTPPDFRVELFRNRNAEDSIHRSKAVGEPPLLLAFSVFFAIRDAVAAVGDYRVQPPLHAPATGEAILGAVQAVRAAAARS</sequence>
<dbReference type="Proteomes" id="UP001056386">
    <property type="component" value="Chromosome 1"/>
</dbReference>
<keyword evidence="7 13" id="KW-0560">Oxidoreductase</keyword>
<accession>A0AAP9Y6J3</accession>
<keyword evidence="9" id="KW-0411">Iron-sulfur</keyword>
<dbReference type="FunFam" id="3.30.365.10:FF:000002">
    <property type="entry name" value="Xanthine dehydrogenase oxidase"/>
    <property type="match status" value="1"/>
</dbReference>
<dbReference type="InterPro" id="IPR036856">
    <property type="entry name" value="Ald_Oxase/Xan_DH_a/b_sf"/>
</dbReference>
<keyword evidence="16" id="KW-1185">Reference proteome</keyword>
<dbReference type="Gene3D" id="3.30.365.10">
    <property type="entry name" value="Aldehyde oxidase/xanthine dehydrogenase, molybdopterin binding domain"/>
    <property type="match status" value="4"/>
</dbReference>
<dbReference type="SUPFAM" id="SSF54665">
    <property type="entry name" value="CO dehydrogenase molybdoprotein N-domain-like"/>
    <property type="match status" value="1"/>
</dbReference>
<gene>
    <name evidence="13" type="primary">xdhB</name>
    <name evidence="13" type="ORF">I6H06_19580</name>
    <name evidence="14" type="ORF">NFI99_17740</name>
</gene>
<dbReference type="InterPro" id="IPR046867">
    <property type="entry name" value="AldOxase/xan_DH_MoCoBD2"/>
</dbReference>
<dbReference type="RefSeq" id="WP_012734783.1">
    <property type="nucleotide sequence ID" value="NZ_CP021074.1"/>
</dbReference>
<dbReference type="AlphaFoldDB" id="A0AAP9Y6J3"/>
<dbReference type="GO" id="GO:0030151">
    <property type="term" value="F:molybdenum ion binding"/>
    <property type="evidence" value="ECO:0007669"/>
    <property type="project" value="InterPro"/>
</dbReference>
<dbReference type="FunFam" id="3.30.365.10:FF:000001">
    <property type="entry name" value="Xanthine dehydrogenase oxidase"/>
    <property type="match status" value="1"/>
</dbReference>
<dbReference type="SUPFAM" id="SSF56003">
    <property type="entry name" value="Molybdenum cofactor-binding domain"/>
    <property type="match status" value="1"/>
</dbReference>
<comment type="similarity">
    <text evidence="3">Belongs to the xanthine dehydrogenase family.</text>
</comment>
<evidence type="ECO:0000256" key="11">
    <source>
        <dbReference type="ARBA" id="ARBA00053029"/>
    </source>
</evidence>
<evidence type="ECO:0000256" key="5">
    <source>
        <dbReference type="ARBA" id="ARBA00022714"/>
    </source>
</evidence>
<keyword evidence="5" id="KW-0001">2Fe-2S</keyword>
<dbReference type="InterPro" id="IPR037165">
    <property type="entry name" value="AldOxase/xan_DH_Mopterin-bd_sf"/>
</dbReference>
<dbReference type="GO" id="GO:0051537">
    <property type="term" value="F:2 iron, 2 sulfur cluster binding"/>
    <property type="evidence" value="ECO:0007669"/>
    <property type="project" value="UniProtKB-KW"/>
</dbReference>
<evidence type="ECO:0000313" key="16">
    <source>
        <dbReference type="Proteomes" id="UP001056386"/>
    </source>
</evidence>
<dbReference type="InterPro" id="IPR014309">
    <property type="entry name" value="Xanthine_DH_Mopterin-bd_su"/>
</dbReference>
<dbReference type="GO" id="GO:0005506">
    <property type="term" value="F:iron ion binding"/>
    <property type="evidence" value="ECO:0007669"/>
    <property type="project" value="InterPro"/>
</dbReference>
<proteinExistence type="inferred from homology"/>
<evidence type="ECO:0000313" key="13">
    <source>
        <dbReference type="EMBL" id="QPQ94352.1"/>
    </source>
</evidence>
<evidence type="ECO:0000256" key="3">
    <source>
        <dbReference type="ARBA" id="ARBA00006849"/>
    </source>
</evidence>
<evidence type="ECO:0000313" key="14">
    <source>
        <dbReference type="EMBL" id="USS46747.1"/>
    </source>
</evidence>
<dbReference type="Pfam" id="PF01315">
    <property type="entry name" value="Ald_Xan_dh_C"/>
    <property type="match status" value="1"/>
</dbReference>
<evidence type="ECO:0000256" key="6">
    <source>
        <dbReference type="ARBA" id="ARBA00022723"/>
    </source>
</evidence>
<organism evidence="13 15">
    <name type="scientific">Burkholderia glumae</name>
    <name type="common">Pseudomonas glumae</name>
    <dbReference type="NCBI Taxonomy" id="337"/>
    <lineage>
        <taxon>Bacteria</taxon>
        <taxon>Pseudomonadati</taxon>
        <taxon>Pseudomonadota</taxon>
        <taxon>Betaproteobacteria</taxon>
        <taxon>Burkholderiales</taxon>
        <taxon>Burkholderiaceae</taxon>
        <taxon>Burkholderia</taxon>
    </lineage>
</organism>
<reference evidence="13 15" key="1">
    <citation type="submission" date="2020-12" db="EMBL/GenBank/DDBJ databases">
        <title>FDA dAtabase for Regulatory Grade micrObial Sequences (FDA-ARGOS): Supporting development and validation of Infectious Disease Dx tests.</title>
        <authorList>
            <person name="Minogue T."/>
            <person name="Wolcott M."/>
            <person name="Wasieloski L."/>
            <person name="Aguilar W."/>
            <person name="Moore D."/>
            <person name="Jaissle J."/>
            <person name="Tallon L."/>
            <person name="Sadzewicz L."/>
            <person name="Zhao X."/>
            <person name="Boylan J."/>
            <person name="Ott S."/>
            <person name="Bowen H."/>
            <person name="Vavikolanu K."/>
            <person name="Mehta A."/>
            <person name="Aluvathingal J."/>
            <person name="Nadendla S."/>
            <person name="Yan Y."/>
            <person name="Sichtig H."/>
        </authorList>
    </citation>
    <scope>NUCLEOTIDE SEQUENCE [LARGE SCALE GENOMIC DNA]</scope>
    <source>
        <strain evidence="13 15">FDAARGOS_949</strain>
    </source>
</reference>
<dbReference type="GO" id="GO:0004854">
    <property type="term" value="F:xanthine dehydrogenase activity"/>
    <property type="evidence" value="ECO:0007669"/>
    <property type="project" value="UniProtKB-EC"/>
</dbReference>
<protein>
    <submittedName>
        <fullName evidence="13">Xanthine dehydrogenase molybdopterin binding subunit</fullName>
        <ecNumber evidence="13">1.17.1.4</ecNumber>
    </submittedName>
</protein>
<dbReference type="EMBL" id="CP099587">
    <property type="protein sequence ID" value="USS46747.1"/>
    <property type="molecule type" value="Genomic_DNA"/>
</dbReference>
<evidence type="ECO:0000259" key="12">
    <source>
        <dbReference type="SMART" id="SM01008"/>
    </source>
</evidence>
<dbReference type="SMART" id="SM01008">
    <property type="entry name" value="Ald_Xan_dh_C"/>
    <property type="match status" value="1"/>
</dbReference>